<feature type="compositionally biased region" description="Low complexity" evidence="2">
    <location>
        <begin position="1403"/>
        <end position="1421"/>
    </location>
</feature>
<feature type="compositionally biased region" description="Low complexity" evidence="2">
    <location>
        <begin position="883"/>
        <end position="898"/>
    </location>
</feature>
<feature type="region of interest" description="Disordered" evidence="2">
    <location>
        <begin position="1657"/>
        <end position="1681"/>
    </location>
</feature>
<name>A0A9P5SVW9_9FUNG</name>
<gene>
    <name evidence="3" type="ORF">BG006_007325</name>
</gene>
<feature type="compositionally biased region" description="Low complexity" evidence="2">
    <location>
        <begin position="1226"/>
        <end position="1237"/>
    </location>
</feature>
<feature type="compositionally biased region" description="Low complexity" evidence="2">
    <location>
        <begin position="1439"/>
        <end position="1459"/>
    </location>
</feature>
<feature type="region of interest" description="Disordered" evidence="2">
    <location>
        <begin position="448"/>
        <end position="474"/>
    </location>
</feature>
<feature type="compositionally biased region" description="Basic and acidic residues" evidence="2">
    <location>
        <begin position="1007"/>
        <end position="1018"/>
    </location>
</feature>
<feature type="region of interest" description="Disordered" evidence="2">
    <location>
        <begin position="623"/>
        <end position="642"/>
    </location>
</feature>
<feature type="compositionally biased region" description="Low complexity" evidence="2">
    <location>
        <begin position="519"/>
        <end position="537"/>
    </location>
</feature>
<dbReference type="EMBL" id="JAAAUY010000046">
    <property type="protein sequence ID" value="KAF9336814.1"/>
    <property type="molecule type" value="Genomic_DNA"/>
</dbReference>
<evidence type="ECO:0000313" key="3">
    <source>
        <dbReference type="EMBL" id="KAF9336814.1"/>
    </source>
</evidence>
<sequence>MLSLRNSMLEIEKLAKMSRDLAKVNQELEESRLLAVSDQARTATRLLLVSGQLEHTEQKLYTLTKELDDGQKDADLLRIERMKRAALQESEDASRLKIEDLQDELQDVQRSERILQQKLVMLQSKYETLGKRHDNLKRQQQELELARESKEALAWLKETTDRLCSPPMGGMGGHMHSRSSHGSAPISIHQHSPSSSSPPYPSSFIDPPLAAQNQLISLIKELATTNSTLRSELNEYRDLLQDSRNEVLTLRSQVEDYEQGQAFESCCGGRLDDASDSYLTSQSAWSVMDTSLAGLDAVSHIGTLGSIPGSPPPYMTTPAQRRHHHHHHRYHLATGIRGNVFGELESFYSQTIGNNQLRPPGMKKTKQASSSSRRHESLTPSLADTIPSDQRHVGTSTSFDGRRNSANLSYALSPLNPAPATFEHDPSSSASHRMSLRLDSGLDTVKSASELEDDSPIRRRSGGPLDVLDPSTDYNDMHRFDGATLAAELQLAQAEDSSQAPALLPPANLEDMEKDDSLDSSSADETASTTTADRTAAGTLSMDSLPTVNRPSSLKNRVSSISLLSAELQKATRSDSRIDLANDGQPLLVHQEAALRRLEGLPDEGAMDKETKELWTPDLKSFQQHEKSFSDQGPSPWRQRRRLSEPPRFIAAQNSMTTKKSRPGSIYSIRRARPRDSPDVHCVHSGHYSSASLGGLPDLQRCKSAELVEQIMTERRNRVLEAWRVGVVAAAVTQQQSIHSIVAFGDQRKDSDNISVRSKMSKMSRMSRTSRVSKKRRHGHRREHGGRSSGDQDSDAKGLELAGGVSTAAAMVEKHAGSTDLLATTTDVVKEDTEEEIIGQGNESNPGTLTIDTAVADSDAQESATPTASRRGPRTPKGKKRQSLLSPKSSRSSLPRSPMARLSMLSNRRFPSEASTASEAISNRRHDQEHTPYQLLHTLSTELLERLARSDTREMNRRLKRTFDIQALSQMSNSVIENVLTDVSNLGERFRWVEVQAMDNVFEGDDDWNKTSKKDKGSGSDNESDSGSDSDDSEEADWDFSVEEFFPLANMVQEMLSEIGKLRMTINELQLSYVQKVEQDRIRAEKDFMDTYGSDAEDAMYEGDDDLGPLERVERAPEKPSAQLKDVLGMLDRPKMTGVSGFFNKVFGGNNNNSNSNSNNTQTNQDEATPRPSASDSKDKPAMSRSKSGVVAETSHVFAETVWISTPGNLEPKTPKVSVRSATQDTTSTSTSGLLLTGPKLTATTSLTAMATKSPMKSNTVPVPEKLDTTKPIATRARAMDISISPGTSHARSSVSASASSAPSLLSRSLPKNQFFGAFSVAVSKADTTTSAHQVSSSALSRSSHSSSVVESLEGVNHKIPSTSGPNTPGAKTPRSIGISTRVSGPALNVVTTQDVFPEQWTTSTSSSLSASVSTVPSTANSDRRVHATDGFIPRKPSRAASTSSASVASSSTGAEVSTQQTLKPTSKPTLITRASLTMGTPSASTVSSPMSATSWFDSKRNSGGAITAEAGTVTGPDGQASYASGSSSGKGLDTSTTTAKVKALTSFHSVAAAGGSSESLTRSLGRVSGQSAAAFLRRETQATSVLGSIFQGQNQSTPTLVSSGLNSSVKASLKGKAVLDGPGEYGKPGLEVLDQEYDDFEAHEDDGIEEALADATGYQPFSPGRPGLTTSRSDVSLPAPSTSLSQRAAVSSAAVAYVVAVPAHTDEKEQGKKKPVFDRGLIKASQKRILAGVGAQQENKPEGFVPVAGPRRARALSVDSMQSNKEPLKQNEIMDLWRVGAGVSRDIWNGIIKKVDGGRGS</sequence>
<keyword evidence="1" id="KW-0175">Coiled coil</keyword>
<organism evidence="3 4">
    <name type="scientific">Podila minutissima</name>
    <dbReference type="NCBI Taxonomy" id="64525"/>
    <lineage>
        <taxon>Eukaryota</taxon>
        <taxon>Fungi</taxon>
        <taxon>Fungi incertae sedis</taxon>
        <taxon>Mucoromycota</taxon>
        <taxon>Mortierellomycotina</taxon>
        <taxon>Mortierellomycetes</taxon>
        <taxon>Mortierellales</taxon>
        <taxon>Mortierellaceae</taxon>
        <taxon>Podila</taxon>
    </lineage>
</organism>
<feature type="region of interest" description="Disordered" evidence="2">
    <location>
        <begin position="510"/>
        <end position="553"/>
    </location>
</feature>
<feature type="compositionally biased region" description="Low complexity" evidence="2">
    <location>
        <begin position="1521"/>
        <end position="1530"/>
    </location>
</feature>
<feature type="coiled-coil region" evidence="1">
    <location>
        <begin position="79"/>
        <end position="153"/>
    </location>
</feature>
<feature type="region of interest" description="Disordered" evidence="2">
    <location>
        <begin position="857"/>
        <end position="934"/>
    </location>
</feature>
<feature type="compositionally biased region" description="Low complexity" evidence="2">
    <location>
        <begin position="755"/>
        <end position="770"/>
    </location>
</feature>
<feature type="compositionally biased region" description="Polar residues" evidence="2">
    <location>
        <begin position="541"/>
        <end position="553"/>
    </location>
</feature>
<feature type="region of interest" description="Disordered" evidence="2">
    <location>
        <begin position="1403"/>
        <end position="1535"/>
    </location>
</feature>
<feature type="region of interest" description="Disordered" evidence="2">
    <location>
        <begin position="168"/>
        <end position="203"/>
    </location>
</feature>
<dbReference type="Proteomes" id="UP000696485">
    <property type="component" value="Unassembled WGS sequence"/>
</dbReference>
<feature type="region of interest" description="Disordered" evidence="2">
    <location>
        <begin position="752"/>
        <end position="798"/>
    </location>
</feature>
<feature type="compositionally biased region" description="Low complexity" evidence="2">
    <location>
        <begin position="1334"/>
        <end position="1354"/>
    </location>
</feature>
<feature type="compositionally biased region" description="Polar residues" evidence="2">
    <location>
        <begin position="1460"/>
        <end position="1497"/>
    </location>
</feature>
<feature type="compositionally biased region" description="Polar residues" evidence="2">
    <location>
        <begin position="1161"/>
        <end position="1175"/>
    </location>
</feature>
<feature type="region of interest" description="Disordered" evidence="2">
    <location>
        <begin position="1206"/>
        <end position="1237"/>
    </location>
</feature>
<feature type="region of interest" description="Disordered" evidence="2">
    <location>
        <begin position="1334"/>
        <end position="1379"/>
    </location>
</feature>
<proteinExistence type="predicted"/>
<feature type="compositionally biased region" description="Polar residues" evidence="2">
    <location>
        <begin position="393"/>
        <end position="402"/>
    </location>
</feature>
<protein>
    <submittedName>
        <fullName evidence="3">Uncharacterized protein</fullName>
    </submittedName>
</protein>
<evidence type="ECO:0000313" key="4">
    <source>
        <dbReference type="Proteomes" id="UP000696485"/>
    </source>
</evidence>
<feature type="region of interest" description="Disordered" evidence="2">
    <location>
        <begin position="352"/>
        <end position="402"/>
    </location>
</feature>
<feature type="compositionally biased region" description="Basic residues" evidence="2">
    <location>
        <begin position="871"/>
        <end position="882"/>
    </location>
</feature>
<feature type="compositionally biased region" description="Basic residues" evidence="2">
    <location>
        <begin position="771"/>
        <end position="784"/>
    </location>
</feature>
<evidence type="ECO:0000256" key="1">
    <source>
        <dbReference type="SAM" id="Coils"/>
    </source>
</evidence>
<feature type="compositionally biased region" description="Polar residues" evidence="2">
    <location>
        <begin position="1669"/>
        <end position="1681"/>
    </location>
</feature>
<comment type="caution">
    <text evidence="3">The sequence shown here is derived from an EMBL/GenBank/DDBJ whole genome shotgun (WGS) entry which is preliminary data.</text>
</comment>
<feature type="coiled-coil region" evidence="1">
    <location>
        <begin position="219"/>
        <end position="260"/>
    </location>
</feature>
<accession>A0A9P5SVW9</accession>
<feature type="compositionally biased region" description="Acidic residues" evidence="2">
    <location>
        <begin position="1022"/>
        <end position="1036"/>
    </location>
</feature>
<evidence type="ECO:0000256" key="2">
    <source>
        <dbReference type="SAM" id="MobiDB-lite"/>
    </source>
</evidence>
<feature type="region of interest" description="Disordered" evidence="2">
    <location>
        <begin position="1004"/>
        <end position="1036"/>
    </location>
</feature>
<feature type="region of interest" description="Disordered" evidence="2">
    <location>
        <begin position="1149"/>
        <end position="1191"/>
    </location>
</feature>
<feature type="compositionally biased region" description="Low complexity" evidence="2">
    <location>
        <begin position="180"/>
        <end position="195"/>
    </location>
</feature>
<feature type="compositionally biased region" description="Low complexity" evidence="2">
    <location>
        <begin position="1149"/>
        <end position="1160"/>
    </location>
</feature>
<reference evidence="3" key="1">
    <citation type="journal article" date="2020" name="Fungal Divers.">
        <title>Resolving the Mortierellaceae phylogeny through synthesis of multi-gene phylogenetics and phylogenomics.</title>
        <authorList>
            <person name="Vandepol N."/>
            <person name="Liber J."/>
            <person name="Desiro A."/>
            <person name="Na H."/>
            <person name="Kennedy M."/>
            <person name="Barry K."/>
            <person name="Grigoriev I.V."/>
            <person name="Miller A.N."/>
            <person name="O'Donnell K."/>
            <person name="Stajich J.E."/>
            <person name="Bonito G."/>
        </authorList>
    </citation>
    <scope>NUCLEOTIDE SEQUENCE</scope>
    <source>
        <strain evidence="3">NVP1</strain>
    </source>
</reference>
<keyword evidence="4" id="KW-1185">Reference proteome</keyword>